<dbReference type="AlphaFoldDB" id="A0A4P6JLK8"/>
<evidence type="ECO:0000313" key="1">
    <source>
        <dbReference type="EMBL" id="QBD76098.1"/>
    </source>
</evidence>
<evidence type="ECO:0000313" key="2">
    <source>
        <dbReference type="Proteomes" id="UP000290365"/>
    </source>
</evidence>
<dbReference type="OrthoDB" id="7619731at2"/>
<dbReference type="EMBL" id="CP035758">
    <property type="protein sequence ID" value="QBD76098.1"/>
    <property type="molecule type" value="Genomic_DNA"/>
</dbReference>
<dbReference type="Pfam" id="PF10978">
    <property type="entry name" value="DUF2785"/>
    <property type="match status" value="1"/>
</dbReference>
<dbReference type="RefSeq" id="WP_129886693.1">
    <property type="nucleotide sequence ID" value="NZ_CP035758.1"/>
</dbReference>
<gene>
    <name evidence="1" type="ORF">EPA93_08785</name>
</gene>
<reference evidence="1 2" key="1">
    <citation type="submission" date="2019-01" db="EMBL/GenBank/DDBJ databases">
        <title>Ktedonosporobacter rubrisoli SCAWS-G2.</title>
        <authorList>
            <person name="Huang Y."/>
            <person name="Yan B."/>
        </authorList>
    </citation>
    <scope>NUCLEOTIDE SEQUENCE [LARGE SCALE GENOMIC DNA]</scope>
    <source>
        <strain evidence="1 2">SCAWS-G2</strain>
    </source>
</reference>
<sequence length="283" mass="32493">MDSTFWQLIKEKDFAIPSNYSIEVLTEYLLTALGNPDPAIREGPNHEVLETWIHRGVYSADALQTMANQMVKNLQVGLGEVGSDAVFLRTFSLLILTEILQEDNERPFLTENELRYFMECGLTYLKEEQDARGYVAGNGWAHAVAHAADLLMVLARNRFLMEVDLERLLQAVADKLIGPTTCAYLYEEDERLAYATLSALRRNLLQQPFLIHWIQQIARPSGVPWSITTFYTPEQTFRYSNLKCFLRSLYFQLRLTSPSPQPALLPELEKAIRAMDRGYYELT</sequence>
<dbReference type="InterPro" id="IPR021247">
    <property type="entry name" value="DUF2785"/>
</dbReference>
<protein>
    <submittedName>
        <fullName evidence="1">DUF2785 domain-containing protein</fullName>
    </submittedName>
</protein>
<organism evidence="1 2">
    <name type="scientific">Ktedonosporobacter rubrisoli</name>
    <dbReference type="NCBI Taxonomy" id="2509675"/>
    <lineage>
        <taxon>Bacteria</taxon>
        <taxon>Bacillati</taxon>
        <taxon>Chloroflexota</taxon>
        <taxon>Ktedonobacteria</taxon>
        <taxon>Ktedonobacterales</taxon>
        <taxon>Ktedonosporobacteraceae</taxon>
        <taxon>Ktedonosporobacter</taxon>
    </lineage>
</organism>
<accession>A0A4P6JLK8</accession>
<keyword evidence="2" id="KW-1185">Reference proteome</keyword>
<dbReference type="KEGG" id="kbs:EPA93_08785"/>
<dbReference type="Proteomes" id="UP000290365">
    <property type="component" value="Chromosome"/>
</dbReference>
<proteinExistence type="predicted"/>
<name>A0A4P6JLK8_KTERU</name>